<evidence type="ECO:0000256" key="4">
    <source>
        <dbReference type="ARBA" id="ARBA00023277"/>
    </source>
</evidence>
<dbReference type="RefSeq" id="WP_204866939.1">
    <property type="nucleotide sequence ID" value="NZ_JAFBBK010000001.1"/>
</dbReference>
<evidence type="ECO:0000256" key="2">
    <source>
        <dbReference type="ARBA" id="ARBA00006206"/>
    </source>
</evidence>
<dbReference type="InterPro" id="IPR015443">
    <property type="entry name" value="Aldose_1-epimerase"/>
</dbReference>
<sequence>MTTHRTSDTAVTIGSVTGIEVEVLPYGATLLRLTVTGGDGVRRDVSVGVAGEAELRAGTDYLGATVGRYANRIAHGRFDLDGEQVEVTRNDGDNHLHGGVDGFDSRTWTVERVTADEVELSLVSPDGDQGYPGEVRARAVYSVRGDTMRIEYLAQTSRTTVVNLTSHAYIDLDGHGVDDLELQVDAASFVPVDSAGIPTIGVVPVDGTALDLRLPRRIGDVVRSDDPHVAATRGVDHNFVLDGPEDGGELRRAARVTSRRSDTTLEVWTNRPGLQVYTGNFLDGSTVSRRGTALRQGDGLALEPQFFPDSPNQPAFPSAVLRPGETSRCVIEYRFAASGRTAV</sequence>
<dbReference type="InterPro" id="IPR047215">
    <property type="entry name" value="Galactose_mutarotase-like"/>
</dbReference>
<evidence type="ECO:0000313" key="6">
    <source>
        <dbReference type="EMBL" id="MBM7414169.1"/>
    </source>
</evidence>
<dbReference type="Pfam" id="PF01263">
    <property type="entry name" value="Aldose_epim"/>
    <property type="match status" value="1"/>
</dbReference>
<evidence type="ECO:0000313" key="7">
    <source>
        <dbReference type="Proteomes" id="UP000703038"/>
    </source>
</evidence>
<comment type="pathway">
    <text evidence="1 5">Carbohydrate metabolism; hexose metabolism.</text>
</comment>
<comment type="caution">
    <text evidence="6">The sequence shown here is derived from an EMBL/GenBank/DDBJ whole genome shotgun (WGS) entry which is preliminary data.</text>
</comment>
<keyword evidence="7" id="KW-1185">Reference proteome</keyword>
<keyword evidence="4 5" id="KW-0119">Carbohydrate metabolism</keyword>
<comment type="similarity">
    <text evidence="2 5">Belongs to the aldose epimerase family.</text>
</comment>
<dbReference type="NCBIfam" id="NF008277">
    <property type="entry name" value="PRK11055.1"/>
    <property type="match status" value="1"/>
</dbReference>
<organism evidence="6 7">
    <name type="scientific">Rhodococcoides corynebacterioides</name>
    <dbReference type="NCBI Taxonomy" id="53972"/>
    <lineage>
        <taxon>Bacteria</taxon>
        <taxon>Bacillati</taxon>
        <taxon>Actinomycetota</taxon>
        <taxon>Actinomycetes</taxon>
        <taxon>Mycobacteriales</taxon>
        <taxon>Nocardiaceae</taxon>
        <taxon>Rhodococcoides</taxon>
    </lineage>
</organism>
<dbReference type="Proteomes" id="UP000703038">
    <property type="component" value="Unassembled WGS sequence"/>
</dbReference>
<name>A0ABS2KQE3_9NOCA</name>
<dbReference type="InterPro" id="IPR011013">
    <property type="entry name" value="Gal_mutarotase_sf_dom"/>
</dbReference>
<evidence type="ECO:0000256" key="5">
    <source>
        <dbReference type="PIRNR" id="PIRNR005096"/>
    </source>
</evidence>
<dbReference type="PANTHER" id="PTHR10091:SF0">
    <property type="entry name" value="GALACTOSE MUTAROTASE"/>
    <property type="match status" value="1"/>
</dbReference>
<dbReference type="Gene3D" id="2.70.98.10">
    <property type="match status" value="1"/>
</dbReference>
<comment type="catalytic activity">
    <reaction evidence="5">
        <text>alpha-D-glucose = beta-D-glucose</text>
        <dbReference type="Rhea" id="RHEA:10264"/>
        <dbReference type="ChEBI" id="CHEBI:15903"/>
        <dbReference type="ChEBI" id="CHEBI:17925"/>
        <dbReference type="EC" id="5.1.3.3"/>
    </reaction>
</comment>
<dbReference type="SUPFAM" id="SSF74650">
    <property type="entry name" value="Galactose mutarotase-like"/>
    <property type="match status" value="1"/>
</dbReference>
<gene>
    <name evidence="6" type="ORF">JOE42_000902</name>
</gene>
<protein>
    <recommendedName>
        <fullName evidence="5">Aldose 1-epimerase</fullName>
        <ecNumber evidence="5">5.1.3.3</ecNumber>
    </recommendedName>
</protein>
<dbReference type="EC" id="5.1.3.3" evidence="5"/>
<reference evidence="6 7" key="1">
    <citation type="submission" date="2021-01" db="EMBL/GenBank/DDBJ databases">
        <title>Genomics of switchgrass bacterial isolates.</title>
        <authorList>
            <person name="Shade A."/>
        </authorList>
    </citation>
    <scope>NUCLEOTIDE SEQUENCE [LARGE SCALE GENOMIC DNA]</scope>
    <source>
        <strain evidence="6 7">PvP111</strain>
    </source>
</reference>
<dbReference type="InterPro" id="IPR008183">
    <property type="entry name" value="Aldose_1/G6P_1-epimerase"/>
</dbReference>
<evidence type="ECO:0000256" key="3">
    <source>
        <dbReference type="ARBA" id="ARBA00023235"/>
    </source>
</evidence>
<dbReference type="PANTHER" id="PTHR10091">
    <property type="entry name" value="ALDOSE-1-EPIMERASE"/>
    <property type="match status" value="1"/>
</dbReference>
<keyword evidence="3 5" id="KW-0413">Isomerase</keyword>
<evidence type="ECO:0000256" key="1">
    <source>
        <dbReference type="ARBA" id="ARBA00005028"/>
    </source>
</evidence>
<dbReference type="PIRSF" id="PIRSF005096">
    <property type="entry name" value="GALM"/>
    <property type="match status" value="1"/>
</dbReference>
<dbReference type="GO" id="GO:0004034">
    <property type="term" value="F:aldose 1-epimerase activity"/>
    <property type="evidence" value="ECO:0007669"/>
    <property type="project" value="UniProtKB-EC"/>
</dbReference>
<dbReference type="CDD" id="cd09019">
    <property type="entry name" value="galactose_mutarotase_like"/>
    <property type="match status" value="1"/>
</dbReference>
<accession>A0ABS2KQE3</accession>
<dbReference type="EMBL" id="JAFBBK010000001">
    <property type="protein sequence ID" value="MBM7414169.1"/>
    <property type="molecule type" value="Genomic_DNA"/>
</dbReference>
<proteinExistence type="inferred from homology"/>
<dbReference type="InterPro" id="IPR014718">
    <property type="entry name" value="GH-type_carb-bd"/>
</dbReference>